<dbReference type="Proteomes" id="UP001160148">
    <property type="component" value="Unassembled WGS sequence"/>
</dbReference>
<gene>
    <name evidence="1" type="ORF">MEUPH1_LOCUS27435</name>
</gene>
<protein>
    <submittedName>
        <fullName evidence="1">Uncharacterized protein</fullName>
    </submittedName>
</protein>
<accession>A0AAV0Y164</accession>
<keyword evidence="2" id="KW-1185">Reference proteome</keyword>
<reference evidence="1 2" key="1">
    <citation type="submission" date="2023-01" db="EMBL/GenBank/DDBJ databases">
        <authorList>
            <person name="Whitehead M."/>
        </authorList>
    </citation>
    <scope>NUCLEOTIDE SEQUENCE [LARGE SCALE GENOMIC DNA]</scope>
</reference>
<organism evidence="1 2">
    <name type="scientific">Macrosiphum euphorbiae</name>
    <name type="common">potato aphid</name>
    <dbReference type="NCBI Taxonomy" id="13131"/>
    <lineage>
        <taxon>Eukaryota</taxon>
        <taxon>Metazoa</taxon>
        <taxon>Ecdysozoa</taxon>
        <taxon>Arthropoda</taxon>
        <taxon>Hexapoda</taxon>
        <taxon>Insecta</taxon>
        <taxon>Pterygota</taxon>
        <taxon>Neoptera</taxon>
        <taxon>Paraneoptera</taxon>
        <taxon>Hemiptera</taxon>
        <taxon>Sternorrhyncha</taxon>
        <taxon>Aphidomorpha</taxon>
        <taxon>Aphidoidea</taxon>
        <taxon>Aphididae</taxon>
        <taxon>Macrosiphini</taxon>
        <taxon>Macrosiphum</taxon>
    </lineage>
</organism>
<evidence type="ECO:0000313" key="1">
    <source>
        <dbReference type="EMBL" id="CAI6373728.1"/>
    </source>
</evidence>
<evidence type="ECO:0000313" key="2">
    <source>
        <dbReference type="Proteomes" id="UP001160148"/>
    </source>
</evidence>
<proteinExistence type="predicted"/>
<dbReference type="AlphaFoldDB" id="A0AAV0Y164"/>
<comment type="caution">
    <text evidence="1">The sequence shown here is derived from an EMBL/GenBank/DDBJ whole genome shotgun (WGS) entry which is preliminary data.</text>
</comment>
<sequence>MPKYVKKKNLNTKVCEISTVGQSFQPGAKFRQIYNREVVLNPEGAQNYTHLQFRFCLNKMRRCRRTKNPTSIDQLADILNESTTSTSYISTLQRPSSRFFQHDCPLMVDEERVGVVFANTEYAIDKYRGELLQSITIAGVDGTFKTVPRNPPDLKKGCLLTFHIVFRNVSSQLCMH</sequence>
<dbReference type="EMBL" id="CARXXK010001118">
    <property type="protein sequence ID" value="CAI6373728.1"/>
    <property type="molecule type" value="Genomic_DNA"/>
</dbReference>
<name>A0AAV0Y164_9HEMI</name>